<dbReference type="PROSITE" id="PS50893">
    <property type="entry name" value="ABC_TRANSPORTER_2"/>
    <property type="match status" value="1"/>
</dbReference>
<dbReference type="GO" id="GO:0016887">
    <property type="term" value="F:ATP hydrolysis activity"/>
    <property type="evidence" value="ECO:0007669"/>
    <property type="project" value="InterPro"/>
</dbReference>
<dbReference type="InterPro" id="IPR050319">
    <property type="entry name" value="ABC_transp_ATP-bind"/>
</dbReference>
<keyword evidence="4 6" id="KW-0067">ATP-binding</keyword>
<dbReference type="InterPro" id="IPR003439">
    <property type="entry name" value="ABC_transporter-like_ATP-bd"/>
</dbReference>
<organism evidence="6 7">
    <name type="scientific">Paenibacillus thiaminolyticus</name>
    <name type="common">Bacillus thiaminolyticus</name>
    <dbReference type="NCBI Taxonomy" id="49283"/>
    <lineage>
        <taxon>Bacteria</taxon>
        <taxon>Bacillati</taxon>
        <taxon>Bacillota</taxon>
        <taxon>Bacilli</taxon>
        <taxon>Bacillales</taxon>
        <taxon>Paenibacillaceae</taxon>
        <taxon>Paenibacillus</taxon>
    </lineage>
</organism>
<evidence type="ECO:0000256" key="4">
    <source>
        <dbReference type="ARBA" id="ARBA00022840"/>
    </source>
</evidence>
<dbReference type="Proteomes" id="UP000266177">
    <property type="component" value="Unassembled WGS sequence"/>
</dbReference>
<keyword evidence="2" id="KW-0813">Transport</keyword>
<dbReference type="PANTHER" id="PTHR43776">
    <property type="entry name" value="TRANSPORT ATP-BINDING PROTEIN"/>
    <property type="match status" value="1"/>
</dbReference>
<comment type="similarity">
    <text evidence="1">Belongs to the ABC transporter superfamily.</text>
</comment>
<dbReference type="CDD" id="cd03257">
    <property type="entry name" value="ABC_NikE_OppD_transporters"/>
    <property type="match status" value="1"/>
</dbReference>
<evidence type="ECO:0000313" key="6">
    <source>
        <dbReference type="EMBL" id="RJG23642.1"/>
    </source>
</evidence>
<evidence type="ECO:0000313" key="7">
    <source>
        <dbReference type="Proteomes" id="UP000266177"/>
    </source>
</evidence>
<dbReference type="Gene3D" id="3.40.50.300">
    <property type="entry name" value="P-loop containing nucleotide triphosphate hydrolases"/>
    <property type="match status" value="1"/>
</dbReference>
<dbReference type="EMBL" id="QYZD01000010">
    <property type="protein sequence ID" value="RJG23642.1"/>
    <property type="molecule type" value="Genomic_DNA"/>
</dbReference>
<dbReference type="GO" id="GO:0005524">
    <property type="term" value="F:ATP binding"/>
    <property type="evidence" value="ECO:0007669"/>
    <property type="project" value="UniProtKB-KW"/>
</dbReference>
<comment type="caution">
    <text evidence="6">The sequence shown here is derived from an EMBL/GenBank/DDBJ whole genome shotgun (WGS) entry which is preliminary data.</text>
</comment>
<dbReference type="GO" id="GO:0055085">
    <property type="term" value="P:transmembrane transport"/>
    <property type="evidence" value="ECO:0007669"/>
    <property type="project" value="UniProtKB-ARBA"/>
</dbReference>
<dbReference type="OrthoDB" id="9802264at2"/>
<dbReference type="AlphaFoldDB" id="A0A3A3GZ90"/>
<dbReference type="SMART" id="SM00382">
    <property type="entry name" value="AAA"/>
    <property type="match status" value="1"/>
</dbReference>
<dbReference type="Pfam" id="PF00005">
    <property type="entry name" value="ABC_tran"/>
    <property type="match status" value="1"/>
</dbReference>
<dbReference type="InterPro" id="IPR027417">
    <property type="entry name" value="P-loop_NTPase"/>
</dbReference>
<gene>
    <name evidence="6" type="ORF">DQX05_13365</name>
</gene>
<dbReference type="PROSITE" id="PS00211">
    <property type="entry name" value="ABC_TRANSPORTER_1"/>
    <property type="match status" value="1"/>
</dbReference>
<dbReference type="SUPFAM" id="SSF52540">
    <property type="entry name" value="P-loop containing nucleoside triphosphate hydrolases"/>
    <property type="match status" value="1"/>
</dbReference>
<evidence type="ECO:0000259" key="5">
    <source>
        <dbReference type="PROSITE" id="PS50893"/>
    </source>
</evidence>
<dbReference type="InterPro" id="IPR017871">
    <property type="entry name" value="ABC_transporter-like_CS"/>
</dbReference>
<feature type="domain" description="ABC transporter" evidence="5">
    <location>
        <begin position="2"/>
        <end position="242"/>
    </location>
</feature>
<dbReference type="PANTHER" id="PTHR43776:SF7">
    <property type="entry name" value="D,D-DIPEPTIDE TRANSPORT ATP-BINDING PROTEIN DDPF-RELATED"/>
    <property type="match status" value="1"/>
</dbReference>
<proteinExistence type="inferred from homology"/>
<protein>
    <submittedName>
        <fullName evidence="6">ABC transporter ATP-binding protein</fullName>
    </submittedName>
</protein>
<name>A0A3A3GZ90_PANTH</name>
<evidence type="ECO:0000256" key="2">
    <source>
        <dbReference type="ARBA" id="ARBA00022448"/>
    </source>
</evidence>
<evidence type="ECO:0000256" key="1">
    <source>
        <dbReference type="ARBA" id="ARBA00005417"/>
    </source>
</evidence>
<keyword evidence="3" id="KW-0547">Nucleotide-binding</keyword>
<dbReference type="InterPro" id="IPR003593">
    <property type="entry name" value="AAA+_ATPase"/>
</dbReference>
<evidence type="ECO:0000256" key="3">
    <source>
        <dbReference type="ARBA" id="ARBA00022741"/>
    </source>
</evidence>
<sequence length="261" mass="30285">MYRQDRRWFSRAEEAVAVDRVSLRVAQGMALGLVGESGCGKSTLSRLLLGLERATSGRVLYRGTDITGWSPRRMRPLRSRMQMVFQNSFASFDPLLTVEQIIAEPLDYYQKLSREERRREVLRLLSLVELDERYLKRYPHELSGGQQQRVGIARALAPGPELLICDEPFSSLDFTLRRSMLHLLQRLKRQLRLTYLFVTHDLSLIPELCDQVAVMRRGQVIETAAAVEECRHPYTRQLLEAVPAQDPRHRKKRHQELETCL</sequence>
<reference evidence="6 7" key="1">
    <citation type="submission" date="2018-09" db="EMBL/GenBank/DDBJ databases">
        <title>Paenibacillus SK2017-BO5.</title>
        <authorList>
            <person name="Piskunova J.V."/>
            <person name="Dubiley S.A."/>
            <person name="Severinov K.V."/>
        </authorList>
    </citation>
    <scope>NUCLEOTIDE SEQUENCE [LARGE SCALE GENOMIC DNA]</scope>
    <source>
        <strain evidence="6 7">BO5</strain>
    </source>
</reference>
<accession>A0A3A3GZ90</accession>